<feature type="transmembrane region" description="Helical" evidence="4">
    <location>
        <begin position="336"/>
        <end position="356"/>
    </location>
</feature>
<keyword evidence="7" id="KW-1185">Reference proteome</keyword>
<comment type="caution">
    <text evidence="6">The sequence shown here is derived from an EMBL/GenBank/DDBJ whole genome shotgun (WGS) entry which is preliminary data.</text>
</comment>
<feature type="transmembrane region" description="Helical" evidence="4">
    <location>
        <begin position="54"/>
        <end position="73"/>
    </location>
</feature>
<feature type="transmembrane region" description="Helical" evidence="4">
    <location>
        <begin position="216"/>
        <end position="236"/>
    </location>
</feature>
<gene>
    <name evidence="6" type="ORF">JI742_02460</name>
</gene>
<evidence type="ECO:0000313" key="6">
    <source>
        <dbReference type="EMBL" id="MBL0718742.1"/>
    </source>
</evidence>
<feature type="transmembrane region" description="Helical" evidence="4">
    <location>
        <begin position="145"/>
        <end position="165"/>
    </location>
</feature>
<evidence type="ECO:0000256" key="1">
    <source>
        <dbReference type="ARBA" id="ARBA00022692"/>
    </source>
</evidence>
<dbReference type="InterPro" id="IPR011701">
    <property type="entry name" value="MFS"/>
</dbReference>
<sequence length="400" mass="39265">MSPLPPAAPSAAPPGTQRTVLRVVAAVVLLVLMFSLVSPVLAVRLQAQAHSAAAIGFVLMLPFATVACALPLLPRLFARFGPGPVLRAGLALETLATGLYLLSPDFRWVCAAGVLCGLGAAAAWNGTEALIAHHAPPAARGRWTGLYQTALGGALALGPFLPGLLGLGTQAALGLALAGQMGAVLMCLGPAVDALQASPPGAPARGSGWALRQRPGLVWCALVGGVFEAGLAALSAAQGAALGWSLGAATALAGVLGVGSFLLQYPAGHAADRVGARPLLAGAAALLLLATLPLALGAPAEPWLWPAVAAWGGVGGALYTLTMVRTAQAFASQSALAGTAAVIGGYTVGGAIGPLISGSLLDRAGLPGLASGLCLLALSVALLAWRERPAAGSAASGPAG</sequence>
<keyword evidence="3 4" id="KW-0472">Membrane</keyword>
<dbReference type="PANTHER" id="PTHR23521:SF2">
    <property type="entry name" value="TRANSPORTER MFS SUPERFAMILY"/>
    <property type="match status" value="1"/>
</dbReference>
<dbReference type="InterPro" id="IPR036259">
    <property type="entry name" value="MFS_trans_sf"/>
</dbReference>
<feature type="transmembrane region" description="Helical" evidence="4">
    <location>
        <begin position="368"/>
        <end position="385"/>
    </location>
</feature>
<feature type="transmembrane region" description="Helical" evidence="4">
    <location>
        <begin position="275"/>
        <end position="297"/>
    </location>
</feature>
<dbReference type="PANTHER" id="PTHR23521">
    <property type="entry name" value="TRANSPORTER MFS SUPERFAMILY"/>
    <property type="match status" value="1"/>
</dbReference>
<dbReference type="AlphaFoldDB" id="A0A9X1BMW3"/>
<evidence type="ECO:0000313" key="7">
    <source>
        <dbReference type="Proteomes" id="UP000643207"/>
    </source>
</evidence>
<dbReference type="GO" id="GO:0022857">
    <property type="term" value="F:transmembrane transporter activity"/>
    <property type="evidence" value="ECO:0007669"/>
    <property type="project" value="InterPro"/>
</dbReference>
<reference evidence="6 7" key="1">
    <citation type="submission" date="2021-01" db="EMBL/GenBank/DDBJ databases">
        <title>Piscinibacter sp. Jin2 Genome sequencing and assembly.</title>
        <authorList>
            <person name="Kim I."/>
        </authorList>
    </citation>
    <scope>NUCLEOTIDE SEQUENCE [LARGE SCALE GENOMIC DNA]</scope>
    <source>
        <strain evidence="6 7">Jin2</strain>
    </source>
</reference>
<accession>A0A9X1BMW3</accession>
<evidence type="ECO:0000259" key="5">
    <source>
        <dbReference type="PROSITE" id="PS50850"/>
    </source>
</evidence>
<dbReference type="EMBL" id="JAERRA010000001">
    <property type="protein sequence ID" value="MBL0718742.1"/>
    <property type="molecule type" value="Genomic_DNA"/>
</dbReference>
<organism evidence="6 7">
    <name type="scientific">Aquariibacter lacus</name>
    <dbReference type="NCBI Taxonomy" id="2801332"/>
    <lineage>
        <taxon>Bacteria</taxon>
        <taxon>Pseudomonadati</taxon>
        <taxon>Pseudomonadota</taxon>
        <taxon>Betaproteobacteria</taxon>
        <taxon>Burkholderiales</taxon>
        <taxon>Sphaerotilaceae</taxon>
        <taxon>Aquariibacter</taxon>
    </lineage>
</organism>
<dbReference type="SUPFAM" id="SSF103473">
    <property type="entry name" value="MFS general substrate transporter"/>
    <property type="match status" value="1"/>
</dbReference>
<dbReference type="InterPro" id="IPR020846">
    <property type="entry name" value="MFS_dom"/>
</dbReference>
<feature type="transmembrane region" description="Helical" evidence="4">
    <location>
        <begin position="20"/>
        <end position="42"/>
    </location>
</feature>
<feature type="transmembrane region" description="Helical" evidence="4">
    <location>
        <begin position="242"/>
        <end position="263"/>
    </location>
</feature>
<dbReference type="PROSITE" id="PS50850">
    <property type="entry name" value="MFS"/>
    <property type="match status" value="1"/>
</dbReference>
<feature type="transmembrane region" description="Helical" evidence="4">
    <location>
        <begin position="106"/>
        <end position="124"/>
    </location>
</feature>
<dbReference type="Gene3D" id="1.20.1250.20">
    <property type="entry name" value="MFS general substrate transporter like domains"/>
    <property type="match status" value="2"/>
</dbReference>
<keyword evidence="1 4" id="KW-0812">Transmembrane</keyword>
<keyword evidence="2 4" id="KW-1133">Transmembrane helix</keyword>
<feature type="domain" description="Major facilitator superfamily (MFS) profile" evidence="5">
    <location>
        <begin position="19"/>
        <end position="389"/>
    </location>
</feature>
<dbReference type="RefSeq" id="WP_201823716.1">
    <property type="nucleotide sequence ID" value="NZ_JAERRA010000001.1"/>
</dbReference>
<dbReference type="Pfam" id="PF07690">
    <property type="entry name" value="MFS_1"/>
    <property type="match status" value="2"/>
</dbReference>
<name>A0A9X1BMW3_9BURK</name>
<protein>
    <submittedName>
        <fullName evidence="6">MFS transporter</fullName>
    </submittedName>
</protein>
<feature type="transmembrane region" description="Helical" evidence="4">
    <location>
        <begin position="303"/>
        <end position="324"/>
    </location>
</feature>
<dbReference type="Proteomes" id="UP000643207">
    <property type="component" value="Unassembled WGS sequence"/>
</dbReference>
<dbReference type="GO" id="GO:0005886">
    <property type="term" value="C:plasma membrane"/>
    <property type="evidence" value="ECO:0007669"/>
    <property type="project" value="TreeGrafter"/>
</dbReference>
<evidence type="ECO:0000256" key="4">
    <source>
        <dbReference type="SAM" id="Phobius"/>
    </source>
</evidence>
<evidence type="ECO:0000256" key="2">
    <source>
        <dbReference type="ARBA" id="ARBA00022989"/>
    </source>
</evidence>
<evidence type="ECO:0000256" key="3">
    <source>
        <dbReference type="ARBA" id="ARBA00023136"/>
    </source>
</evidence>
<proteinExistence type="predicted"/>